<keyword evidence="1" id="KW-1133">Transmembrane helix</keyword>
<sequence length="144" mass="16205">MGWAKIKTIIIIVLVILVSEGIRIYTGVPITILDVVILPITCSLVYLMKYYKFPFSKTYKDRESHQTQNAFQLIGSLVFTAILAVMGTWVAWLGIQAPLQYFSGVKVAAHGYTLIQVGILITLYSIWGALIFLSRLNRLRHKSA</sequence>
<organism evidence="2 3">
    <name type="scientific">Vibrio diabolicus</name>
    <dbReference type="NCBI Taxonomy" id="50719"/>
    <lineage>
        <taxon>Bacteria</taxon>
        <taxon>Pseudomonadati</taxon>
        <taxon>Pseudomonadota</taxon>
        <taxon>Gammaproteobacteria</taxon>
        <taxon>Vibrionales</taxon>
        <taxon>Vibrionaceae</taxon>
        <taxon>Vibrio</taxon>
        <taxon>Vibrio diabolicus subgroup</taxon>
    </lineage>
</organism>
<dbReference type="RefSeq" id="WP_074191350.1">
    <property type="nucleotide sequence ID" value="NZ_JAKNQD010000002.1"/>
</dbReference>
<keyword evidence="1" id="KW-0812">Transmembrane</keyword>
<evidence type="ECO:0000313" key="2">
    <source>
        <dbReference type="EMBL" id="RPB33145.1"/>
    </source>
</evidence>
<keyword evidence="1" id="KW-0472">Membrane</keyword>
<dbReference type="KEGG" id="vdb:AL552_17110"/>
<evidence type="ECO:0000256" key="1">
    <source>
        <dbReference type="SAM" id="Phobius"/>
    </source>
</evidence>
<name>A0AAX1XGM7_9VIBR</name>
<dbReference type="EMBL" id="PKPZ01000026">
    <property type="protein sequence ID" value="RPB33145.1"/>
    <property type="molecule type" value="Genomic_DNA"/>
</dbReference>
<proteinExistence type="predicted"/>
<feature type="transmembrane region" description="Helical" evidence="1">
    <location>
        <begin position="69"/>
        <end position="92"/>
    </location>
</feature>
<comment type="caution">
    <text evidence="2">The sequence shown here is derived from an EMBL/GenBank/DDBJ whole genome shotgun (WGS) entry which is preliminary data.</text>
</comment>
<protein>
    <submittedName>
        <fullName evidence="2">Uncharacterized protein</fullName>
    </submittedName>
</protein>
<gene>
    <name evidence="2" type="ORF">CYQ91_23050</name>
</gene>
<feature type="transmembrane region" description="Helical" evidence="1">
    <location>
        <begin position="31"/>
        <end position="48"/>
    </location>
</feature>
<accession>A0AAX1XGM7</accession>
<dbReference type="AlphaFoldDB" id="A0AAX1XGM7"/>
<feature type="transmembrane region" description="Helical" evidence="1">
    <location>
        <begin position="112"/>
        <end position="133"/>
    </location>
</feature>
<evidence type="ECO:0000313" key="3">
    <source>
        <dbReference type="Proteomes" id="UP000283878"/>
    </source>
</evidence>
<reference evidence="2 3" key="1">
    <citation type="journal article" date="2018" name="AMB Express">
        <title>Occurrence and significance of pathogenicity and fitness islands in environmental vibrios.</title>
        <authorList>
            <person name="Klein S."/>
            <person name="Pipes S."/>
            <person name="Lovell C.R."/>
        </authorList>
    </citation>
    <scope>NUCLEOTIDE SEQUENCE [LARGE SCALE GENOMIC DNA]</scope>
    <source>
        <strain evidence="2 3">JBS-8-11-1</strain>
    </source>
</reference>
<dbReference type="Proteomes" id="UP000283878">
    <property type="component" value="Unassembled WGS sequence"/>
</dbReference>